<dbReference type="Proteomes" id="UP000695022">
    <property type="component" value="Unplaced"/>
</dbReference>
<keyword evidence="2" id="KW-0802">TPR repeat</keyword>
<dbReference type="PANTHER" id="PTHR11242:SF18">
    <property type="entry name" value="PEPTIDYLPROLYL ISOMERASE"/>
    <property type="match status" value="1"/>
</dbReference>
<dbReference type="SUPFAM" id="SSF48452">
    <property type="entry name" value="TPR-like"/>
    <property type="match status" value="1"/>
</dbReference>
<dbReference type="PANTHER" id="PTHR11242">
    <property type="entry name" value="ARYL HYDROCARBON RECEPTOR INTERACTING PROTEIN RELATED"/>
    <property type="match status" value="1"/>
</dbReference>
<evidence type="ECO:0000256" key="1">
    <source>
        <dbReference type="ARBA" id="ARBA00022737"/>
    </source>
</evidence>
<dbReference type="InterPro" id="IPR011990">
    <property type="entry name" value="TPR-like_helical_dom_sf"/>
</dbReference>
<evidence type="ECO:0000313" key="4">
    <source>
        <dbReference type="RefSeq" id="XP_014669794.1"/>
    </source>
</evidence>
<dbReference type="RefSeq" id="XP_014669794.1">
    <property type="nucleotide sequence ID" value="XM_014814308.1"/>
</dbReference>
<keyword evidence="3" id="KW-1185">Reference proteome</keyword>
<proteinExistence type="predicted"/>
<dbReference type="Gene3D" id="1.25.40.10">
    <property type="entry name" value="Tetratricopeptide repeat domain"/>
    <property type="match status" value="1"/>
</dbReference>
<gene>
    <name evidence="4" type="primary">LOC106810841</name>
</gene>
<protein>
    <submittedName>
        <fullName evidence="4">Tetratricopeptide repeat protein 9C-like</fullName>
    </submittedName>
</protein>
<sequence>MSVDNVKAMFRRGLALYHLHDHEAAMYSLQKAQRLSSPPDPAIKKYISLCQRAMQDYDKKQKLKYRGMFDKHPEPV</sequence>
<accession>A0ABM1EC73</accession>
<reference evidence="4" key="1">
    <citation type="submission" date="2025-08" db="UniProtKB">
        <authorList>
            <consortium name="RefSeq"/>
        </authorList>
    </citation>
    <scope>IDENTIFICATION</scope>
</reference>
<dbReference type="GeneID" id="106810841"/>
<evidence type="ECO:0000313" key="3">
    <source>
        <dbReference type="Proteomes" id="UP000695022"/>
    </source>
</evidence>
<name>A0ABM1EC73_PRICU</name>
<evidence type="ECO:0000256" key="2">
    <source>
        <dbReference type="ARBA" id="ARBA00022803"/>
    </source>
</evidence>
<keyword evidence="1" id="KW-0677">Repeat</keyword>
<dbReference type="InterPro" id="IPR039663">
    <property type="entry name" value="AIP/AIPL1/TTC9"/>
</dbReference>
<organism evidence="3 4">
    <name type="scientific">Priapulus caudatus</name>
    <name type="common">Priapulid worm</name>
    <dbReference type="NCBI Taxonomy" id="37621"/>
    <lineage>
        <taxon>Eukaryota</taxon>
        <taxon>Metazoa</taxon>
        <taxon>Ecdysozoa</taxon>
        <taxon>Scalidophora</taxon>
        <taxon>Priapulida</taxon>
        <taxon>Priapulimorpha</taxon>
        <taxon>Priapulimorphida</taxon>
        <taxon>Priapulidae</taxon>
        <taxon>Priapulus</taxon>
    </lineage>
</organism>